<dbReference type="EMBL" id="JASGBQ010000001">
    <property type="protein sequence ID" value="MDI9241037.1"/>
    <property type="molecule type" value="Genomic_DNA"/>
</dbReference>
<gene>
    <name evidence="1" type="ORF">QJ036_00910</name>
</gene>
<comment type="caution">
    <text evidence="1">The sequence shown here is derived from an EMBL/GenBank/DDBJ whole genome shotgun (WGS) entry which is preliminary data.</text>
</comment>
<organism evidence="1 2">
    <name type="scientific">Fusibacillus kribbianus</name>
    <dbReference type="NCBI Taxonomy" id="3044208"/>
    <lineage>
        <taxon>Bacteria</taxon>
        <taxon>Bacillati</taxon>
        <taxon>Bacillota</taxon>
        <taxon>Clostridia</taxon>
        <taxon>Lachnospirales</taxon>
        <taxon>Lachnospiraceae</taxon>
        <taxon>Fusibacillus</taxon>
    </lineage>
</organism>
<evidence type="ECO:0000313" key="1">
    <source>
        <dbReference type="EMBL" id="MDI9241037.1"/>
    </source>
</evidence>
<dbReference type="Pfam" id="PF09035">
    <property type="entry name" value="Tn916-Xis"/>
    <property type="match status" value="1"/>
</dbReference>
<dbReference type="InterPro" id="IPR015122">
    <property type="entry name" value="Tn916-Xis"/>
</dbReference>
<dbReference type="Gene3D" id="3.90.105.50">
    <property type="match status" value="1"/>
</dbReference>
<evidence type="ECO:0000313" key="2">
    <source>
        <dbReference type="Proteomes" id="UP001300383"/>
    </source>
</evidence>
<dbReference type="Proteomes" id="UP001300383">
    <property type="component" value="Unassembled WGS sequence"/>
</dbReference>
<keyword evidence="2" id="KW-1185">Reference proteome</keyword>
<sequence length="71" mass="8655">MNGSEKRELPWWQKYTLTLNEASEYFGIGYKKLKMFVQEHSDEDFILWNGNRALIKREQFEKYMDSQMNVI</sequence>
<accession>A0AAP4B882</accession>
<dbReference type="RefSeq" id="WP_283229544.1">
    <property type="nucleotide sequence ID" value="NZ_JASGBQ010000001.1"/>
</dbReference>
<dbReference type="InterPro" id="IPR038148">
    <property type="entry name" value="Tn1545/Tn916_Xis"/>
</dbReference>
<name>A0AAP4B882_9FIRM</name>
<protein>
    <submittedName>
        <fullName evidence="1">Excisionase</fullName>
    </submittedName>
</protein>
<reference evidence="1 2" key="1">
    <citation type="submission" date="2023-05" db="EMBL/GenBank/DDBJ databases">
        <title>[ruminococcus] sp. nov., isolated from a pig farm feces dump.</title>
        <authorList>
            <person name="Chang Y.-H."/>
        </authorList>
    </citation>
    <scope>NUCLEOTIDE SEQUENCE [LARGE SCALE GENOMIC DNA]</scope>
    <source>
        <strain evidence="1 2">YH-rum2234</strain>
    </source>
</reference>
<dbReference type="AlphaFoldDB" id="A0AAP4B882"/>
<proteinExistence type="predicted"/>